<dbReference type="GO" id="GO:0003677">
    <property type="term" value="F:DNA binding"/>
    <property type="evidence" value="ECO:0007669"/>
    <property type="project" value="UniProtKB-KW"/>
</dbReference>
<dbReference type="PANTHER" id="PTHR30349:SF41">
    <property type="entry name" value="INTEGRASE_RECOMBINASE PROTEIN MJ0367-RELATED"/>
    <property type="match status" value="1"/>
</dbReference>
<gene>
    <name evidence="4" type="ORF">CVS29_17280</name>
</gene>
<reference evidence="4 5" key="1">
    <citation type="submission" date="2018-05" db="EMBL/GenBank/DDBJ databases">
        <title>Genetic diversity of glacier-inhabiting Cryobacterium bacteria in China and description of Cryobacterium mengkeensis sp. nov. and Arthrobacter glacialis sp. nov.</title>
        <authorList>
            <person name="Liu Q."/>
            <person name="Xin Y.-H."/>
        </authorList>
    </citation>
    <scope>NUCLEOTIDE SEQUENCE [LARGE SCALE GENOMIC DNA]</scope>
    <source>
        <strain evidence="4 5">GP3</strain>
    </source>
</reference>
<evidence type="ECO:0000256" key="1">
    <source>
        <dbReference type="ARBA" id="ARBA00008857"/>
    </source>
</evidence>
<sequence>MMDFFIATGVRPGELFAVRWDDLDLTATPPTVFINATVIRKRTGSARIQGHPKSQHGVRHLAIPAFLVEQLLLRRNRQKQSGVSNPLDLIFPSSTGTTVDPNNVGKLWRKVADRAGYEWVTFKTFRKATSTRIARTLGPEAAAYQAGHSKISMTQKHYIEEIHEALDSTSVTDAFKPEDETQPVHETGQEDQPGGTEMPSSEEVSEPPEDPQEPTQEDER</sequence>
<dbReference type="EMBL" id="QHLZ01000017">
    <property type="protein sequence ID" value="PXA64005.1"/>
    <property type="molecule type" value="Genomic_DNA"/>
</dbReference>
<dbReference type="AlphaFoldDB" id="A0A2V3DM52"/>
<comment type="similarity">
    <text evidence="1">Belongs to the 'phage' integrase family.</text>
</comment>
<organism evidence="4 5">
    <name type="scientific">Arthrobacter psychrochitiniphilus</name>
    <dbReference type="NCBI Taxonomy" id="291045"/>
    <lineage>
        <taxon>Bacteria</taxon>
        <taxon>Bacillati</taxon>
        <taxon>Actinomycetota</taxon>
        <taxon>Actinomycetes</taxon>
        <taxon>Micrococcales</taxon>
        <taxon>Micrococcaceae</taxon>
        <taxon>Arthrobacter</taxon>
    </lineage>
</organism>
<dbReference type="PANTHER" id="PTHR30349">
    <property type="entry name" value="PHAGE INTEGRASE-RELATED"/>
    <property type="match status" value="1"/>
</dbReference>
<dbReference type="SUPFAM" id="SSF56349">
    <property type="entry name" value="DNA breaking-rejoining enzymes"/>
    <property type="match status" value="1"/>
</dbReference>
<proteinExistence type="inferred from homology"/>
<name>A0A2V3DM52_9MICC</name>
<dbReference type="GO" id="GO:0006310">
    <property type="term" value="P:DNA recombination"/>
    <property type="evidence" value="ECO:0007669"/>
    <property type="project" value="UniProtKB-KW"/>
</dbReference>
<dbReference type="InterPro" id="IPR050090">
    <property type="entry name" value="Tyrosine_recombinase_XerCD"/>
</dbReference>
<evidence type="ECO:0000313" key="4">
    <source>
        <dbReference type="EMBL" id="PXA64005.1"/>
    </source>
</evidence>
<dbReference type="OrthoDB" id="4326943at2"/>
<dbReference type="GO" id="GO:0015074">
    <property type="term" value="P:DNA integration"/>
    <property type="evidence" value="ECO:0007669"/>
    <property type="project" value="InterPro"/>
</dbReference>
<dbReference type="InterPro" id="IPR013762">
    <property type="entry name" value="Integrase-like_cat_sf"/>
</dbReference>
<protein>
    <submittedName>
        <fullName evidence="4">Site-specific integrase</fullName>
    </submittedName>
</protein>
<keyword evidence="3" id="KW-0233">DNA recombination</keyword>
<evidence type="ECO:0000256" key="2">
    <source>
        <dbReference type="ARBA" id="ARBA00023125"/>
    </source>
</evidence>
<keyword evidence="2" id="KW-0238">DNA-binding</keyword>
<dbReference type="Gene3D" id="1.10.443.10">
    <property type="entry name" value="Intergrase catalytic core"/>
    <property type="match status" value="1"/>
</dbReference>
<dbReference type="InterPro" id="IPR011010">
    <property type="entry name" value="DNA_brk_join_enz"/>
</dbReference>
<dbReference type="RefSeq" id="WP_110107784.1">
    <property type="nucleotide sequence ID" value="NZ_JACBZZ010000001.1"/>
</dbReference>
<dbReference type="Pfam" id="PF00589">
    <property type="entry name" value="Phage_integrase"/>
    <property type="match status" value="1"/>
</dbReference>
<dbReference type="PROSITE" id="PS51898">
    <property type="entry name" value="TYR_RECOMBINASE"/>
    <property type="match status" value="1"/>
</dbReference>
<accession>A0A2V3DM52</accession>
<evidence type="ECO:0000256" key="3">
    <source>
        <dbReference type="ARBA" id="ARBA00023172"/>
    </source>
</evidence>
<keyword evidence="5" id="KW-1185">Reference proteome</keyword>
<dbReference type="InterPro" id="IPR002104">
    <property type="entry name" value="Integrase_catalytic"/>
</dbReference>
<dbReference type="Proteomes" id="UP000246303">
    <property type="component" value="Unassembled WGS sequence"/>
</dbReference>
<evidence type="ECO:0000313" key="5">
    <source>
        <dbReference type="Proteomes" id="UP000246303"/>
    </source>
</evidence>
<comment type="caution">
    <text evidence="4">The sequence shown here is derived from an EMBL/GenBank/DDBJ whole genome shotgun (WGS) entry which is preliminary data.</text>
</comment>